<evidence type="ECO:0000313" key="2">
    <source>
        <dbReference type="Proteomes" id="UP001162483"/>
    </source>
</evidence>
<gene>
    <name evidence="1" type="ORF">SPARVUS_LOCUS10955878</name>
</gene>
<protein>
    <submittedName>
        <fullName evidence="1">Uncharacterized protein</fullName>
    </submittedName>
</protein>
<name>A0ABN9EYL8_9NEOB</name>
<organism evidence="1 2">
    <name type="scientific">Staurois parvus</name>
    <dbReference type="NCBI Taxonomy" id="386267"/>
    <lineage>
        <taxon>Eukaryota</taxon>
        <taxon>Metazoa</taxon>
        <taxon>Chordata</taxon>
        <taxon>Craniata</taxon>
        <taxon>Vertebrata</taxon>
        <taxon>Euteleostomi</taxon>
        <taxon>Amphibia</taxon>
        <taxon>Batrachia</taxon>
        <taxon>Anura</taxon>
        <taxon>Neobatrachia</taxon>
        <taxon>Ranoidea</taxon>
        <taxon>Ranidae</taxon>
        <taxon>Staurois</taxon>
    </lineage>
</organism>
<dbReference type="Proteomes" id="UP001162483">
    <property type="component" value="Unassembled WGS sequence"/>
</dbReference>
<evidence type="ECO:0000313" key="1">
    <source>
        <dbReference type="EMBL" id="CAI9589842.1"/>
    </source>
</evidence>
<proteinExistence type="predicted"/>
<feature type="non-terminal residue" evidence="1">
    <location>
        <position position="85"/>
    </location>
</feature>
<sequence>MSWHPSWFSAKHGGNLYAFRLLRLLLRRVWLSTIKPAVCKCALHLCPVCCPVASSCVVPIALLVTDPALTRLFSVLNPLPDLPLL</sequence>
<comment type="caution">
    <text evidence="1">The sequence shown here is derived from an EMBL/GenBank/DDBJ whole genome shotgun (WGS) entry which is preliminary data.</text>
</comment>
<reference evidence="1" key="1">
    <citation type="submission" date="2023-05" db="EMBL/GenBank/DDBJ databases">
        <authorList>
            <person name="Stuckert A."/>
        </authorList>
    </citation>
    <scope>NUCLEOTIDE SEQUENCE</scope>
</reference>
<accession>A0ABN9EYL8</accession>
<dbReference type="EMBL" id="CATNWA010016099">
    <property type="protein sequence ID" value="CAI9589842.1"/>
    <property type="molecule type" value="Genomic_DNA"/>
</dbReference>
<keyword evidence="2" id="KW-1185">Reference proteome</keyword>